<feature type="region of interest" description="Disordered" evidence="6">
    <location>
        <begin position="298"/>
        <end position="384"/>
    </location>
</feature>
<dbReference type="GeneID" id="87814234"/>
<reference evidence="9" key="1">
    <citation type="journal article" date="2023" name="Mol. Phylogenet. Evol.">
        <title>Genome-scale phylogeny and comparative genomics of the fungal order Sordariales.</title>
        <authorList>
            <person name="Hensen N."/>
            <person name="Bonometti L."/>
            <person name="Westerberg I."/>
            <person name="Brannstrom I.O."/>
            <person name="Guillou S."/>
            <person name="Cros-Aarteil S."/>
            <person name="Calhoun S."/>
            <person name="Haridas S."/>
            <person name="Kuo A."/>
            <person name="Mondo S."/>
            <person name="Pangilinan J."/>
            <person name="Riley R."/>
            <person name="LaButti K."/>
            <person name="Andreopoulos B."/>
            <person name="Lipzen A."/>
            <person name="Chen C."/>
            <person name="Yan M."/>
            <person name="Daum C."/>
            <person name="Ng V."/>
            <person name="Clum A."/>
            <person name="Steindorff A."/>
            <person name="Ohm R.A."/>
            <person name="Martin F."/>
            <person name="Silar P."/>
            <person name="Natvig D.O."/>
            <person name="Lalanne C."/>
            <person name="Gautier V."/>
            <person name="Ament-Velasquez S.L."/>
            <person name="Kruys A."/>
            <person name="Hutchinson M.I."/>
            <person name="Powell A.J."/>
            <person name="Barry K."/>
            <person name="Miller A.N."/>
            <person name="Grigoriev I.V."/>
            <person name="Debuchy R."/>
            <person name="Gladieux P."/>
            <person name="Hiltunen Thoren M."/>
            <person name="Johannesson H."/>
        </authorList>
    </citation>
    <scope>NUCLEOTIDE SEQUENCE</scope>
    <source>
        <strain evidence="9">CBS 141.50</strain>
    </source>
</reference>
<evidence type="ECO:0000313" key="9">
    <source>
        <dbReference type="EMBL" id="KAK4142488.1"/>
    </source>
</evidence>
<feature type="transmembrane region" description="Helical" evidence="7">
    <location>
        <begin position="269"/>
        <end position="287"/>
    </location>
</feature>
<comment type="similarity">
    <text evidence="5">Belongs to the SAT4 family.</text>
</comment>
<feature type="transmembrane region" description="Helical" evidence="7">
    <location>
        <begin position="193"/>
        <end position="213"/>
    </location>
</feature>
<feature type="transmembrane region" description="Helical" evidence="7">
    <location>
        <begin position="139"/>
        <end position="161"/>
    </location>
</feature>
<comment type="subcellular location">
    <subcellularLocation>
        <location evidence="1">Membrane</location>
        <topology evidence="1">Multi-pass membrane protein</topology>
    </subcellularLocation>
</comment>
<feature type="transmembrane region" description="Helical" evidence="7">
    <location>
        <begin position="103"/>
        <end position="127"/>
    </location>
</feature>
<evidence type="ECO:0000256" key="5">
    <source>
        <dbReference type="ARBA" id="ARBA00038359"/>
    </source>
</evidence>
<dbReference type="PANTHER" id="PTHR33048:SF167">
    <property type="entry name" value="INTEGRAL MEMBRANE PROTEIN"/>
    <property type="match status" value="1"/>
</dbReference>
<evidence type="ECO:0000256" key="3">
    <source>
        <dbReference type="ARBA" id="ARBA00022989"/>
    </source>
</evidence>
<evidence type="ECO:0000259" key="8">
    <source>
        <dbReference type="Pfam" id="PF20684"/>
    </source>
</evidence>
<gene>
    <name evidence="9" type="ORF">C8A04DRAFT_13202</name>
</gene>
<evidence type="ECO:0000256" key="2">
    <source>
        <dbReference type="ARBA" id="ARBA00022692"/>
    </source>
</evidence>
<evidence type="ECO:0000256" key="4">
    <source>
        <dbReference type="ARBA" id="ARBA00023136"/>
    </source>
</evidence>
<dbReference type="InterPro" id="IPR049326">
    <property type="entry name" value="Rhodopsin_dom_fungi"/>
</dbReference>
<dbReference type="InterPro" id="IPR052337">
    <property type="entry name" value="SAT4-like"/>
</dbReference>
<organism evidence="9 10">
    <name type="scientific">Dichotomopilus funicola</name>
    <dbReference type="NCBI Taxonomy" id="1934379"/>
    <lineage>
        <taxon>Eukaryota</taxon>
        <taxon>Fungi</taxon>
        <taxon>Dikarya</taxon>
        <taxon>Ascomycota</taxon>
        <taxon>Pezizomycotina</taxon>
        <taxon>Sordariomycetes</taxon>
        <taxon>Sordariomycetidae</taxon>
        <taxon>Sordariales</taxon>
        <taxon>Chaetomiaceae</taxon>
        <taxon>Dichotomopilus</taxon>
    </lineage>
</organism>
<comment type="caution">
    <text evidence="9">The sequence shown here is derived from an EMBL/GenBank/DDBJ whole genome shotgun (WGS) entry which is preliminary data.</text>
</comment>
<evidence type="ECO:0000256" key="1">
    <source>
        <dbReference type="ARBA" id="ARBA00004141"/>
    </source>
</evidence>
<protein>
    <recommendedName>
        <fullName evidence="8">Rhodopsin domain-containing protein</fullName>
    </recommendedName>
</protein>
<evidence type="ECO:0000256" key="6">
    <source>
        <dbReference type="SAM" id="MobiDB-lite"/>
    </source>
</evidence>
<dbReference type="Proteomes" id="UP001302676">
    <property type="component" value="Unassembled WGS sequence"/>
</dbReference>
<dbReference type="EMBL" id="MU853597">
    <property type="protein sequence ID" value="KAK4142488.1"/>
    <property type="molecule type" value="Genomic_DNA"/>
</dbReference>
<dbReference type="RefSeq" id="XP_062635859.1">
    <property type="nucleotide sequence ID" value="XM_062777621.1"/>
</dbReference>
<evidence type="ECO:0000256" key="7">
    <source>
        <dbReference type="SAM" id="Phobius"/>
    </source>
</evidence>
<accession>A0AAN6V088</accession>
<dbReference type="GO" id="GO:0016020">
    <property type="term" value="C:membrane"/>
    <property type="evidence" value="ECO:0007669"/>
    <property type="project" value="UniProtKB-SubCell"/>
</dbReference>
<dbReference type="Pfam" id="PF20684">
    <property type="entry name" value="Fung_rhodopsin"/>
    <property type="match status" value="1"/>
</dbReference>
<dbReference type="AlphaFoldDB" id="A0AAN6V088"/>
<proteinExistence type="inferred from homology"/>
<feature type="transmembrane region" description="Helical" evidence="7">
    <location>
        <begin position="60"/>
        <end position="83"/>
    </location>
</feature>
<keyword evidence="2 7" id="KW-0812">Transmembrane</keyword>
<keyword evidence="4 7" id="KW-0472">Membrane</keyword>
<dbReference type="PANTHER" id="PTHR33048">
    <property type="entry name" value="PTH11-LIKE INTEGRAL MEMBRANE PROTEIN (AFU_ORTHOLOGUE AFUA_5G11245)"/>
    <property type="match status" value="1"/>
</dbReference>
<feature type="compositionally biased region" description="Low complexity" evidence="6">
    <location>
        <begin position="365"/>
        <end position="374"/>
    </location>
</feature>
<evidence type="ECO:0000313" key="10">
    <source>
        <dbReference type="Proteomes" id="UP001302676"/>
    </source>
</evidence>
<feature type="transmembrane region" description="Helical" evidence="7">
    <location>
        <begin position="27"/>
        <end position="48"/>
    </location>
</feature>
<feature type="transmembrane region" description="Helical" evidence="7">
    <location>
        <begin position="225"/>
        <end position="249"/>
    </location>
</feature>
<name>A0AAN6V088_9PEZI</name>
<feature type="domain" description="Rhodopsin" evidence="8">
    <location>
        <begin position="44"/>
        <end position="288"/>
    </location>
</feature>
<reference evidence="9" key="2">
    <citation type="submission" date="2023-05" db="EMBL/GenBank/DDBJ databases">
        <authorList>
            <consortium name="Lawrence Berkeley National Laboratory"/>
            <person name="Steindorff A."/>
            <person name="Hensen N."/>
            <person name="Bonometti L."/>
            <person name="Westerberg I."/>
            <person name="Brannstrom I.O."/>
            <person name="Guillou S."/>
            <person name="Cros-Aarteil S."/>
            <person name="Calhoun S."/>
            <person name="Haridas S."/>
            <person name="Kuo A."/>
            <person name="Mondo S."/>
            <person name="Pangilinan J."/>
            <person name="Riley R."/>
            <person name="Labutti K."/>
            <person name="Andreopoulos B."/>
            <person name="Lipzen A."/>
            <person name="Chen C."/>
            <person name="Yanf M."/>
            <person name="Daum C."/>
            <person name="Ng V."/>
            <person name="Clum A."/>
            <person name="Ohm R."/>
            <person name="Martin F."/>
            <person name="Silar P."/>
            <person name="Natvig D."/>
            <person name="Lalanne C."/>
            <person name="Gautier V."/>
            <person name="Ament-Velasquez S.L."/>
            <person name="Kruys A."/>
            <person name="Hutchinson M.I."/>
            <person name="Powell A.J."/>
            <person name="Barry K."/>
            <person name="Miller A.N."/>
            <person name="Grigoriev I.V."/>
            <person name="Debuchy R."/>
            <person name="Gladieux P."/>
            <person name="Thoren M.H."/>
            <person name="Johannesson H."/>
        </authorList>
    </citation>
    <scope>NUCLEOTIDE SEQUENCE</scope>
    <source>
        <strain evidence="9">CBS 141.50</strain>
    </source>
</reference>
<keyword evidence="10" id="KW-1185">Reference proteome</keyword>
<keyword evidence="3 7" id="KW-1133">Transmembrane helix</keyword>
<sequence length="419" mass="46923">MITGPPVPPDPSTLPPEYVNASKADTIVGVVGAFHFLALALVALRLYARVFMVRAFGVDDGLIIAAAALALMSWICLVLQVPYGLGRHGYVVPVEDRIHFEHIGFWKAVFSDGFALGLLRVSVAVTLLRLNQEIKWYRWSLYAVIAFVVAYSIQGITWLFVYCTPYSGWWDFQWMNPFDPRCHDFGLFVDLTYWNIACNIFTDVVLGALPVPVIWRLRMKRRVRIYVIAILNLGYLAVLMGILKAVFMLITGGDPDQVYHYWVHLWENLQLNLGIIAACASCLRPLVGRILRLNSTSDNSHTHTHGHRHNPFGTATIGSNDRNGRRHRKQPSSSTAGAISHSEDHELSTFNDEPTTIDDDDDDYSNGNNNNNNSDGGGEVPSDANSEEVILQMEERFEGIMTRTDITVRYINPDGGGRN</sequence>
<feature type="compositionally biased region" description="Acidic residues" evidence="6">
    <location>
        <begin position="355"/>
        <end position="364"/>
    </location>
</feature>